<evidence type="ECO:0000259" key="1">
    <source>
        <dbReference type="PROSITE" id="PS50943"/>
    </source>
</evidence>
<dbReference type="InterPro" id="IPR011990">
    <property type="entry name" value="TPR-like_helical_dom_sf"/>
</dbReference>
<proteinExistence type="predicted"/>
<gene>
    <name evidence="2" type="ORF">FDG2_1810</name>
</gene>
<dbReference type="SUPFAM" id="SSF47413">
    <property type="entry name" value="lambda repressor-like DNA-binding domains"/>
    <property type="match status" value="1"/>
</dbReference>
<dbReference type="SMART" id="SM00530">
    <property type="entry name" value="HTH_XRE"/>
    <property type="match status" value="1"/>
</dbReference>
<reference evidence="3" key="1">
    <citation type="submission" date="2016-02" db="EMBL/GenBank/DDBJ databases">
        <authorList>
            <person name="Wibberg D."/>
        </authorList>
    </citation>
    <scope>NUCLEOTIDE SEQUENCE [LARGE SCALE GENOMIC DNA]</scope>
</reference>
<evidence type="ECO:0000313" key="3">
    <source>
        <dbReference type="Proteomes" id="UP000199013"/>
    </source>
</evidence>
<dbReference type="PROSITE" id="PS50943">
    <property type="entry name" value="HTH_CROC1"/>
    <property type="match status" value="1"/>
</dbReference>
<accession>A0A1C3NWF3</accession>
<dbReference type="CDD" id="cd00093">
    <property type="entry name" value="HTH_XRE"/>
    <property type="match status" value="1"/>
</dbReference>
<name>A0A1C3NWF3_9ACTN</name>
<dbReference type="AlphaFoldDB" id="A0A1C3NWF3"/>
<feature type="domain" description="HTH cro/C1-type" evidence="1">
    <location>
        <begin position="8"/>
        <end position="62"/>
    </location>
</feature>
<keyword evidence="3" id="KW-1185">Reference proteome</keyword>
<dbReference type="SUPFAM" id="SSF48452">
    <property type="entry name" value="TPR-like"/>
    <property type="match status" value="1"/>
</dbReference>
<sequence>MARKQSRLAARRRAMGYTQEAFADELRVDRTTVGRWERGESEPSPEGRKRLIKILEVSPEKLDELLIPPPASGSELDGGRGNLVYADGSFAPSGAAIRREPITGTYVRLIRRQIESLLSLDHKMGGQQSAPLAVRAFDEVHYRIGVSPLNERDRADTYAAAGELAEVAGWFLYEAADHAASRRMNHEALTLTRLAGNRTIELLILQNMAMTAGHVGRPMEALNIARSVLASPLSPTVEALFRFREALTHAQMGNESEAQRALKKAVSLRLDGARDSDPPWAWWVDDRQVSWFQGRVERDLKNAGRSIEKLADAVRYTPADQTRSRYYHLADLMRVQVEFGAYSDAERTACEVAEFAGVIQSGLVSEIFHHALISAEAAPAYAKSVVAALRDGLGVRG</sequence>
<dbReference type="EMBL" id="FLUV01000761">
    <property type="protein sequence ID" value="SBW20797.1"/>
    <property type="molecule type" value="Genomic_DNA"/>
</dbReference>
<organism evidence="2 3">
    <name type="scientific">Candidatus Protofrankia californiensis</name>
    <dbReference type="NCBI Taxonomy" id="1839754"/>
    <lineage>
        <taxon>Bacteria</taxon>
        <taxon>Bacillati</taxon>
        <taxon>Actinomycetota</taxon>
        <taxon>Actinomycetes</taxon>
        <taxon>Frankiales</taxon>
        <taxon>Frankiaceae</taxon>
        <taxon>Protofrankia</taxon>
    </lineage>
</organism>
<dbReference type="Gene3D" id="1.10.260.40">
    <property type="entry name" value="lambda repressor-like DNA-binding domains"/>
    <property type="match status" value="1"/>
</dbReference>
<dbReference type="GO" id="GO:0003677">
    <property type="term" value="F:DNA binding"/>
    <property type="evidence" value="ECO:0007669"/>
    <property type="project" value="InterPro"/>
</dbReference>
<dbReference type="InterPro" id="IPR010982">
    <property type="entry name" value="Lambda_DNA-bd_dom_sf"/>
</dbReference>
<dbReference type="Pfam" id="PF01381">
    <property type="entry name" value="HTH_3"/>
    <property type="match status" value="1"/>
</dbReference>
<dbReference type="Gene3D" id="1.25.40.10">
    <property type="entry name" value="Tetratricopeptide repeat domain"/>
    <property type="match status" value="1"/>
</dbReference>
<dbReference type="Proteomes" id="UP000199013">
    <property type="component" value="Unassembled WGS sequence"/>
</dbReference>
<evidence type="ECO:0000313" key="2">
    <source>
        <dbReference type="EMBL" id="SBW20797.1"/>
    </source>
</evidence>
<protein>
    <recommendedName>
        <fullName evidence="1">HTH cro/C1-type domain-containing protein</fullName>
    </recommendedName>
</protein>
<dbReference type="InterPro" id="IPR001387">
    <property type="entry name" value="Cro/C1-type_HTH"/>
</dbReference>